<comment type="caution">
    <text evidence="3">The sequence shown here is derived from an EMBL/GenBank/DDBJ whole genome shotgun (WGS) entry which is preliminary data.</text>
</comment>
<reference evidence="3 4" key="1">
    <citation type="submission" date="2023-07" db="EMBL/GenBank/DDBJ databases">
        <title>Genomic Encyclopedia of Type Strains, Phase IV (KMG-IV): sequencing the most valuable type-strain genomes for metagenomic binning, comparative biology and taxonomic classification.</title>
        <authorList>
            <person name="Goeker M."/>
        </authorList>
    </citation>
    <scope>NUCLEOTIDE SEQUENCE [LARGE SCALE GENOMIC DNA]</scope>
    <source>
        <strain evidence="3 4">DSM 16460</strain>
    </source>
</reference>
<dbReference type="PANTHER" id="PTHR30137">
    <property type="entry name" value="LUCIFERASE-LIKE MONOOXYGENASE"/>
    <property type="match status" value="1"/>
</dbReference>
<dbReference type="Proteomes" id="UP001224359">
    <property type="component" value="Unassembled WGS sequence"/>
</dbReference>
<dbReference type="InterPro" id="IPR050766">
    <property type="entry name" value="Bact_Lucif_Oxidored"/>
</dbReference>
<accession>A0ABT9VE40</accession>
<feature type="domain" description="Luciferase-like" evidence="2">
    <location>
        <begin position="14"/>
        <end position="295"/>
    </location>
</feature>
<proteinExistence type="predicted"/>
<evidence type="ECO:0000313" key="3">
    <source>
        <dbReference type="EMBL" id="MDQ0159236.1"/>
    </source>
</evidence>
<dbReference type="InterPro" id="IPR011251">
    <property type="entry name" value="Luciferase-like_dom"/>
</dbReference>
<dbReference type="RefSeq" id="WP_306975557.1">
    <property type="nucleotide sequence ID" value="NZ_JAUSTQ010000004.1"/>
</dbReference>
<evidence type="ECO:0000259" key="2">
    <source>
        <dbReference type="Pfam" id="PF00296"/>
    </source>
</evidence>
<dbReference type="InterPro" id="IPR019949">
    <property type="entry name" value="CmoO-like"/>
</dbReference>
<name>A0ABT9VE40_9BACI</name>
<gene>
    <name evidence="3" type="ORF">J2S77_001200</name>
</gene>
<dbReference type="NCBIfam" id="TIGR03558">
    <property type="entry name" value="oxido_grp_1"/>
    <property type="match status" value="1"/>
</dbReference>
<comment type="similarity">
    <text evidence="1">To bacterial alkanal monooxygenase alpha and beta chains.</text>
</comment>
<dbReference type="Gene3D" id="3.20.20.30">
    <property type="entry name" value="Luciferase-like domain"/>
    <property type="match status" value="1"/>
</dbReference>
<dbReference type="SUPFAM" id="SSF51679">
    <property type="entry name" value="Bacterial luciferase-like"/>
    <property type="match status" value="1"/>
</dbReference>
<evidence type="ECO:0000256" key="1">
    <source>
        <dbReference type="ARBA" id="ARBA00007789"/>
    </source>
</evidence>
<protein>
    <submittedName>
        <fullName evidence="3">Luciferase family oxidoreductase group 1</fullName>
    </submittedName>
</protein>
<keyword evidence="4" id="KW-1185">Reference proteome</keyword>
<organism evidence="3 4">
    <name type="scientific">Alkalibacillus salilacus</name>
    <dbReference type="NCBI Taxonomy" id="284582"/>
    <lineage>
        <taxon>Bacteria</taxon>
        <taxon>Bacillati</taxon>
        <taxon>Bacillota</taxon>
        <taxon>Bacilli</taxon>
        <taxon>Bacillales</taxon>
        <taxon>Bacillaceae</taxon>
        <taxon>Alkalibacillus</taxon>
    </lineage>
</organism>
<evidence type="ECO:0000313" key="4">
    <source>
        <dbReference type="Proteomes" id="UP001224359"/>
    </source>
</evidence>
<dbReference type="InterPro" id="IPR036661">
    <property type="entry name" value="Luciferase-like_sf"/>
</dbReference>
<dbReference type="PANTHER" id="PTHR30137:SF19">
    <property type="entry name" value="LUCIFERASE-LIKE MONOOXYGENASE"/>
    <property type="match status" value="1"/>
</dbReference>
<dbReference type="Pfam" id="PF00296">
    <property type="entry name" value="Bac_luciferase"/>
    <property type="match status" value="1"/>
</dbReference>
<sequence>MLKLSVLDQSPLLHNHTPQEALQQTLTLAQHADELGYTRFWMSEHHSTTSLAGSAPEILVPTIAAHTKQIRVGTGGVLLPHYSPFKVAEQFRVLEAMYPNRIDLGIGRAPGGQPGVNYALNRGQYPDTKNYPTDAGHLIDYLLGHDPQGYQVKATPMSPTTPPVWMLGSSGSSAQVAGELGASYNFAQFINPEDGREAVERYYDHFIPSPLQEEPYASIAVFVVVGDTDEEAEYYASSLDTALLMADQGQRRDHFPNPEEASQMTFNHFEQKRIVENRSRMIVGNVESVKQQLIDLATHYQVNEVMVNSIVAPFEQRLAAYEKLAQAFHLS</sequence>
<dbReference type="CDD" id="cd00347">
    <property type="entry name" value="Flavin_utilizing_monoxygenases"/>
    <property type="match status" value="2"/>
</dbReference>
<dbReference type="EMBL" id="JAUSTQ010000004">
    <property type="protein sequence ID" value="MDQ0159236.1"/>
    <property type="molecule type" value="Genomic_DNA"/>
</dbReference>